<dbReference type="EMBL" id="ML208575">
    <property type="protein sequence ID" value="TFK62543.1"/>
    <property type="molecule type" value="Genomic_DNA"/>
</dbReference>
<evidence type="ECO:0000313" key="2">
    <source>
        <dbReference type="Proteomes" id="UP000308600"/>
    </source>
</evidence>
<sequence length="641" mass="70024">MSSPHSLAFSPSTPQPVHIKRLSQSGQLPLPSSLNATSPSRPSTGVTISNGAPGPSTPHTLHTRAPSALSGRTQGDAPQPSSPSMPTFPTLHLSHHTSSTHAGGIQPSASFFRPSRPTQQQYSRPSTASTTDLPNTSDMDVFPLSPMNKNFFHGSDEVLTDGNDLSTEEQPQFIRRMKHSRDPLLPISARQVNGRERSATVTSPAAPHRNSTSRIVRNSLDRVFSLSRGISFESVRKSTSSRTPPGEGRMTFESKDEERGELSSPVAARFDPKHEVALGVSVEGHSPNPSRSSSPDFAVFIPSPYQHDPPLFAVPITNEKAGKLVRNYERHPSRNRFFFGGHILTGGDSPWAFMASFSLILVVAGLWFGSTCVWWWHNLSPALAIIGGYMALLVISSMLASASTDPGILPRNLDPDPPYPANSPSDGGLRAPMPRDLKVRTDVVRVKYCATCKTYRPPRSSHCKMCDNCVDGCDHHCQWINNCVGRRNYTSFFVLLLSTTLTLILIICTSALHLWLLTQREGIDFRHALSEAPGSAIVFCLSIAVIWPVAALLSYHMRLLLLNITTIEQIRNQAHKTLVPGPAPPNPFSYGSWRHNLLAVLCRPGGPSWLNAPGIATEDKREVNPGMLDGLPWDGERGRIP</sequence>
<protein>
    <submittedName>
        <fullName evidence="1">Uncharacterized protein</fullName>
    </submittedName>
</protein>
<name>A0ACD3A9K6_9AGAR</name>
<evidence type="ECO:0000313" key="1">
    <source>
        <dbReference type="EMBL" id="TFK62543.1"/>
    </source>
</evidence>
<accession>A0ACD3A9K6</accession>
<keyword evidence="2" id="KW-1185">Reference proteome</keyword>
<proteinExistence type="predicted"/>
<reference evidence="1 2" key="1">
    <citation type="journal article" date="2019" name="Nat. Ecol. Evol.">
        <title>Megaphylogeny resolves global patterns of mushroom evolution.</title>
        <authorList>
            <person name="Varga T."/>
            <person name="Krizsan K."/>
            <person name="Foldi C."/>
            <person name="Dima B."/>
            <person name="Sanchez-Garcia M."/>
            <person name="Sanchez-Ramirez S."/>
            <person name="Szollosi G.J."/>
            <person name="Szarkandi J.G."/>
            <person name="Papp V."/>
            <person name="Albert L."/>
            <person name="Andreopoulos W."/>
            <person name="Angelini C."/>
            <person name="Antonin V."/>
            <person name="Barry K.W."/>
            <person name="Bougher N.L."/>
            <person name="Buchanan P."/>
            <person name="Buyck B."/>
            <person name="Bense V."/>
            <person name="Catcheside P."/>
            <person name="Chovatia M."/>
            <person name="Cooper J."/>
            <person name="Damon W."/>
            <person name="Desjardin D."/>
            <person name="Finy P."/>
            <person name="Geml J."/>
            <person name="Haridas S."/>
            <person name="Hughes K."/>
            <person name="Justo A."/>
            <person name="Karasinski D."/>
            <person name="Kautmanova I."/>
            <person name="Kiss B."/>
            <person name="Kocsube S."/>
            <person name="Kotiranta H."/>
            <person name="LaButti K.M."/>
            <person name="Lechner B.E."/>
            <person name="Liimatainen K."/>
            <person name="Lipzen A."/>
            <person name="Lukacs Z."/>
            <person name="Mihaltcheva S."/>
            <person name="Morgado L.N."/>
            <person name="Niskanen T."/>
            <person name="Noordeloos M.E."/>
            <person name="Ohm R.A."/>
            <person name="Ortiz-Santana B."/>
            <person name="Ovrebo C."/>
            <person name="Racz N."/>
            <person name="Riley R."/>
            <person name="Savchenko A."/>
            <person name="Shiryaev A."/>
            <person name="Soop K."/>
            <person name="Spirin V."/>
            <person name="Szebenyi C."/>
            <person name="Tomsovsky M."/>
            <person name="Tulloss R.E."/>
            <person name="Uehling J."/>
            <person name="Grigoriev I.V."/>
            <person name="Vagvolgyi C."/>
            <person name="Papp T."/>
            <person name="Martin F.M."/>
            <person name="Miettinen O."/>
            <person name="Hibbett D.S."/>
            <person name="Nagy L.G."/>
        </authorList>
    </citation>
    <scope>NUCLEOTIDE SEQUENCE [LARGE SCALE GENOMIC DNA]</scope>
    <source>
        <strain evidence="1 2">NL-1719</strain>
    </source>
</reference>
<organism evidence="1 2">
    <name type="scientific">Pluteus cervinus</name>
    <dbReference type="NCBI Taxonomy" id="181527"/>
    <lineage>
        <taxon>Eukaryota</taxon>
        <taxon>Fungi</taxon>
        <taxon>Dikarya</taxon>
        <taxon>Basidiomycota</taxon>
        <taxon>Agaricomycotina</taxon>
        <taxon>Agaricomycetes</taxon>
        <taxon>Agaricomycetidae</taxon>
        <taxon>Agaricales</taxon>
        <taxon>Pluteineae</taxon>
        <taxon>Pluteaceae</taxon>
        <taxon>Pluteus</taxon>
    </lineage>
</organism>
<dbReference type="Proteomes" id="UP000308600">
    <property type="component" value="Unassembled WGS sequence"/>
</dbReference>
<gene>
    <name evidence="1" type="ORF">BDN72DRAFT_776950</name>
</gene>